<evidence type="ECO:0000313" key="2">
    <source>
        <dbReference type="EMBL" id="ERG64142.1"/>
    </source>
</evidence>
<evidence type="ECO:0000259" key="1">
    <source>
        <dbReference type="Pfam" id="PF25547"/>
    </source>
</evidence>
<organism evidence="2 3">
    <name type="scientific">Agrococcus pavilionensis RW1</name>
    <dbReference type="NCBI Taxonomy" id="1330458"/>
    <lineage>
        <taxon>Bacteria</taxon>
        <taxon>Bacillati</taxon>
        <taxon>Actinomycetota</taxon>
        <taxon>Actinomycetes</taxon>
        <taxon>Micrococcales</taxon>
        <taxon>Microbacteriaceae</taxon>
        <taxon>Agrococcus</taxon>
    </lineage>
</organism>
<name>U1LQ40_9MICO</name>
<protein>
    <recommendedName>
        <fullName evidence="1">Outer membrane channel protein CpnT-like N-terminal domain-containing protein</fullName>
    </recommendedName>
</protein>
<dbReference type="Gene3D" id="1.10.287.1060">
    <property type="entry name" value="ESAT-6-like"/>
    <property type="match status" value="1"/>
</dbReference>
<keyword evidence="3" id="KW-1185">Reference proteome</keyword>
<evidence type="ECO:0000313" key="3">
    <source>
        <dbReference type="Proteomes" id="UP000016462"/>
    </source>
</evidence>
<dbReference type="EMBL" id="ASHR01000025">
    <property type="protein sequence ID" value="ERG64142.1"/>
    <property type="molecule type" value="Genomic_DNA"/>
</dbReference>
<dbReference type="AlphaFoldDB" id="U1LQ40"/>
<reference evidence="2 3" key="1">
    <citation type="journal article" date="2013" name="Genome Announc.">
        <title>First draft genome sequence from a member of the genus agrococcus, isolated from modern microbialites.</title>
        <authorList>
            <person name="White R.A.III."/>
            <person name="Grassa C.J."/>
            <person name="Suttle C.A."/>
        </authorList>
    </citation>
    <scope>NUCLEOTIDE SEQUENCE [LARGE SCALE GENOMIC DNA]</scope>
    <source>
        <strain evidence="2 3">RW1</strain>
    </source>
</reference>
<feature type="domain" description="Outer membrane channel protein CpnT-like N-terminal" evidence="1">
    <location>
        <begin position="9"/>
        <end position="142"/>
    </location>
</feature>
<sequence length="237" mass="24838">MTLPGELVWVLDMLDYEWPPLDEDELRRAASITRTFREDLIASMEAASSRINDDVPAAFKAGAARSYTTAWNETREQHMQQLVDLLEPAATGIDVMADAVVALKVKVIAELVITAAQIAAAIATAALTLGLSAAANAAIIAARKAALKIATNVAIEALLGQILSMVIEPLTEGAVALVGAIADAPLVEGAMGEAKEFQADFAALEQAAGDIESTGAEQEQLGAQYVQQIASLQIIQG</sequence>
<gene>
    <name evidence="2" type="ORF">L332_06695</name>
</gene>
<dbReference type="Proteomes" id="UP000016462">
    <property type="component" value="Unassembled WGS sequence"/>
</dbReference>
<proteinExistence type="predicted"/>
<comment type="caution">
    <text evidence="2">The sequence shown here is derived from an EMBL/GenBank/DDBJ whole genome shotgun (WGS) entry which is preliminary data.</text>
</comment>
<dbReference type="InterPro" id="IPR057746">
    <property type="entry name" value="CpnT-like_N"/>
</dbReference>
<accession>U1LQ40</accession>
<dbReference type="Pfam" id="PF25547">
    <property type="entry name" value="WXG100_2"/>
    <property type="match status" value="1"/>
</dbReference>